<name>A0AAE0N0I7_9PEZI</name>
<protein>
    <submittedName>
        <fullName evidence="2">Uncharacterized protein</fullName>
    </submittedName>
</protein>
<comment type="caution">
    <text evidence="2">The sequence shown here is derived from an EMBL/GenBank/DDBJ whole genome shotgun (WGS) entry which is preliminary data.</text>
</comment>
<evidence type="ECO:0000313" key="2">
    <source>
        <dbReference type="EMBL" id="KAK3365745.1"/>
    </source>
</evidence>
<accession>A0AAE0N0I7</accession>
<dbReference type="EMBL" id="JAULSN010000008">
    <property type="protein sequence ID" value="KAK3365745.1"/>
    <property type="molecule type" value="Genomic_DNA"/>
</dbReference>
<organism evidence="2 3">
    <name type="scientific">Lasiosphaeria ovina</name>
    <dbReference type="NCBI Taxonomy" id="92902"/>
    <lineage>
        <taxon>Eukaryota</taxon>
        <taxon>Fungi</taxon>
        <taxon>Dikarya</taxon>
        <taxon>Ascomycota</taxon>
        <taxon>Pezizomycotina</taxon>
        <taxon>Sordariomycetes</taxon>
        <taxon>Sordariomycetidae</taxon>
        <taxon>Sordariales</taxon>
        <taxon>Lasiosphaeriaceae</taxon>
        <taxon>Lasiosphaeria</taxon>
    </lineage>
</organism>
<reference evidence="2" key="2">
    <citation type="submission" date="2023-06" db="EMBL/GenBank/DDBJ databases">
        <authorList>
            <consortium name="Lawrence Berkeley National Laboratory"/>
            <person name="Haridas S."/>
            <person name="Hensen N."/>
            <person name="Bonometti L."/>
            <person name="Westerberg I."/>
            <person name="Brannstrom I.O."/>
            <person name="Guillou S."/>
            <person name="Cros-Aarteil S."/>
            <person name="Calhoun S."/>
            <person name="Kuo A."/>
            <person name="Mondo S."/>
            <person name="Pangilinan J."/>
            <person name="Riley R."/>
            <person name="Labutti K."/>
            <person name="Andreopoulos B."/>
            <person name="Lipzen A."/>
            <person name="Chen C."/>
            <person name="Yanf M."/>
            <person name="Daum C."/>
            <person name="Ng V."/>
            <person name="Clum A."/>
            <person name="Steindorff A."/>
            <person name="Ohm R."/>
            <person name="Martin F."/>
            <person name="Silar P."/>
            <person name="Natvig D."/>
            <person name="Lalanne C."/>
            <person name="Gautier V."/>
            <person name="Ament-Velasquez S.L."/>
            <person name="Kruys A."/>
            <person name="Hutchinson M.I."/>
            <person name="Powell A.J."/>
            <person name="Barry K."/>
            <person name="Miller A.N."/>
            <person name="Grigoriev I.V."/>
            <person name="Debuchy R."/>
            <person name="Gladieux P."/>
            <person name="Thoren M.H."/>
            <person name="Johannesson H."/>
        </authorList>
    </citation>
    <scope>NUCLEOTIDE SEQUENCE</scope>
    <source>
        <strain evidence="2">CBS 958.72</strain>
    </source>
</reference>
<proteinExistence type="predicted"/>
<evidence type="ECO:0000256" key="1">
    <source>
        <dbReference type="SAM" id="Phobius"/>
    </source>
</evidence>
<gene>
    <name evidence="2" type="ORF">B0T24DRAFT_636612</name>
</gene>
<dbReference type="Proteomes" id="UP001287356">
    <property type="component" value="Unassembled WGS sequence"/>
</dbReference>
<reference evidence="2" key="1">
    <citation type="journal article" date="2023" name="Mol. Phylogenet. Evol.">
        <title>Genome-scale phylogeny and comparative genomics of the fungal order Sordariales.</title>
        <authorList>
            <person name="Hensen N."/>
            <person name="Bonometti L."/>
            <person name="Westerberg I."/>
            <person name="Brannstrom I.O."/>
            <person name="Guillou S."/>
            <person name="Cros-Aarteil S."/>
            <person name="Calhoun S."/>
            <person name="Haridas S."/>
            <person name="Kuo A."/>
            <person name="Mondo S."/>
            <person name="Pangilinan J."/>
            <person name="Riley R."/>
            <person name="LaButti K."/>
            <person name="Andreopoulos B."/>
            <person name="Lipzen A."/>
            <person name="Chen C."/>
            <person name="Yan M."/>
            <person name="Daum C."/>
            <person name="Ng V."/>
            <person name="Clum A."/>
            <person name="Steindorff A."/>
            <person name="Ohm R.A."/>
            <person name="Martin F."/>
            <person name="Silar P."/>
            <person name="Natvig D.O."/>
            <person name="Lalanne C."/>
            <person name="Gautier V."/>
            <person name="Ament-Velasquez S.L."/>
            <person name="Kruys A."/>
            <person name="Hutchinson M.I."/>
            <person name="Powell A.J."/>
            <person name="Barry K."/>
            <person name="Miller A.N."/>
            <person name="Grigoriev I.V."/>
            <person name="Debuchy R."/>
            <person name="Gladieux P."/>
            <person name="Hiltunen Thoren M."/>
            <person name="Johannesson H."/>
        </authorList>
    </citation>
    <scope>NUCLEOTIDE SEQUENCE</scope>
    <source>
        <strain evidence="2">CBS 958.72</strain>
    </source>
</reference>
<sequence>MLRSWASISNRLFNMDRTLFRTENRGSQQAWSLVYSRTPWRWSTRLSPTVAYASLPSLGAIPRIAPSDSCRLACRVQAECKEQGKAIARSQSKGWERSTRISPYCLAALGAGNSPKWAILQASRYVQLGFIGFAWAKRPLMPLSLYVIAYAFAIAIASLARARYCRKNVERSLSAARQKQALEIPVG</sequence>
<keyword evidence="1" id="KW-0472">Membrane</keyword>
<keyword evidence="1" id="KW-1133">Transmembrane helix</keyword>
<dbReference type="AlphaFoldDB" id="A0AAE0N0I7"/>
<evidence type="ECO:0000313" key="3">
    <source>
        <dbReference type="Proteomes" id="UP001287356"/>
    </source>
</evidence>
<feature type="transmembrane region" description="Helical" evidence="1">
    <location>
        <begin position="143"/>
        <end position="162"/>
    </location>
</feature>
<keyword evidence="1" id="KW-0812">Transmembrane</keyword>
<keyword evidence="3" id="KW-1185">Reference proteome</keyword>